<dbReference type="RefSeq" id="XP_002911719.1">
    <property type="nucleotide sequence ID" value="XM_002911673.1"/>
</dbReference>
<evidence type="ECO:0000313" key="3">
    <source>
        <dbReference type="Proteomes" id="UP000001861"/>
    </source>
</evidence>
<gene>
    <name evidence="2" type="ORF">CC1G_14250</name>
</gene>
<dbReference type="Gene3D" id="2.30.110.10">
    <property type="entry name" value="Electron Transport, Fmn-binding Protein, Chain A"/>
    <property type="match status" value="1"/>
</dbReference>
<dbReference type="PANTHER" id="PTHR34818:SF1">
    <property type="entry name" value="PROTEIN BLI-3"/>
    <property type="match status" value="1"/>
</dbReference>
<dbReference type="STRING" id="240176.D6RLQ7"/>
<dbReference type="KEGG" id="cci:CC1G_14250"/>
<dbReference type="PANTHER" id="PTHR34818">
    <property type="entry name" value="PROTEIN BLI-3"/>
    <property type="match status" value="1"/>
</dbReference>
<comment type="caution">
    <text evidence="2">The sequence shown here is derived from an EMBL/GenBank/DDBJ whole genome shotgun (WGS) entry which is preliminary data.</text>
</comment>
<dbReference type="OrthoDB" id="434253at2759"/>
<sequence>MSQAKNLDPYTAKAENPNLTPQEKINGILHDKSSPGLNEIIHNVQTAMMTTRSKDGQLHSRAMNPASRPSDTGLAFVFLANNVSHKFEELDNDSHVNVSFLDPSTSAWVSVCGKARVSNDRNEIKKYWTSSTSAWFGDLKDGVHTGDENDPRISLIEVVPDEIRYWYVTKGKIGRAIEIGVGAATGKTAAPGELRTITKGEIQLVQGLHKN</sequence>
<evidence type="ECO:0000313" key="2">
    <source>
        <dbReference type="EMBL" id="EFI28225.1"/>
    </source>
</evidence>
<dbReference type="HOGENOM" id="CLU_091428_0_1_1"/>
<dbReference type="SUPFAM" id="SSF50475">
    <property type="entry name" value="FMN-binding split barrel"/>
    <property type="match status" value="1"/>
</dbReference>
<accession>D6RLQ7</accession>
<dbReference type="InterPro" id="IPR038725">
    <property type="entry name" value="YdaG_split_barrel_FMN-bd"/>
</dbReference>
<evidence type="ECO:0000259" key="1">
    <source>
        <dbReference type="Pfam" id="PF16242"/>
    </source>
</evidence>
<dbReference type="Proteomes" id="UP000001861">
    <property type="component" value="Unassembled WGS sequence"/>
</dbReference>
<dbReference type="AlphaFoldDB" id="D6RLQ7"/>
<dbReference type="EMBL" id="AACS02000003">
    <property type="protein sequence ID" value="EFI28225.1"/>
    <property type="molecule type" value="Genomic_DNA"/>
</dbReference>
<organism evidence="2 3">
    <name type="scientific">Coprinopsis cinerea (strain Okayama-7 / 130 / ATCC MYA-4618 / FGSC 9003)</name>
    <name type="common">Inky cap fungus</name>
    <name type="synonym">Hormographiella aspergillata</name>
    <dbReference type="NCBI Taxonomy" id="240176"/>
    <lineage>
        <taxon>Eukaryota</taxon>
        <taxon>Fungi</taxon>
        <taxon>Dikarya</taxon>
        <taxon>Basidiomycota</taxon>
        <taxon>Agaricomycotina</taxon>
        <taxon>Agaricomycetes</taxon>
        <taxon>Agaricomycetidae</taxon>
        <taxon>Agaricales</taxon>
        <taxon>Agaricineae</taxon>
        <taxon>Psathyrellaceae</taxon>
        <taxon>Coprinopsis</taxon>
    </lineage>
</organism>
<proteinExistence type="predicted"/>
<dbReference type="eggNOG" id="ENOG502RZBA">
    <property type="taxonomic scope" value="Eukaryota"/>
</dbReference>
<dbReference type="Pfam" id="PF16242">
    <property type="entry name" value="Pyrid_ox_like"/>
    <property type="match status" value="1"/>
</dbReference>
<dbReference type="VEuPathDB" id="FungiDB:CC1G_14250"/>
<protein>
    <recommendedName>
        <fullName evidence="1">General stress protein FMN-binding split barrel domain-containing protein</fullName>
    </recommendedName>
</protein>
<feature type="domain" description="General stress protein FMN-binding split barrel" evidence="1">
    <location>
        <begin position="37"/>
        <end position="188"/>
    </location>
</feature>
<name>D6RLQ7_COPC7</name>
<dbReference type="InParanoid" id="D6RLQ7"/>
<dbReference type="InterPro" id="IPR052917">
    <property type="entry name" value="Stress-Dev_Protein"/>
</dbReference>
<reference evidence="2 3" key="1">
    <citation type="journal article" date="2010" name="Proc. Natl. Acad. Sci. U.S.A.">
        <title>Insights into evolution of multicellular fungi from the assembled chromosomes of the mushroom Coprinopsis cinerea (Coprinus cinereus).</title>
        <authorList>
            <person name="Stajich J.E."/>
            <person name="Wilke S.K."/>
            <person name="Ahren D."/>
            <person name="Au C.H."/>
            <person name="Birren B.W."/>
            <person name="Borodovsky M."/>
            <person name="Burns C."/>
            <person name="Canback B."/>
            <person name="Casselton L.A."/>
            <person name="Cheng C.K."/>
            <person name="Deng J."/>
            <person name="Dietrich F.S."/>
            <person name="Fargo D.C."/>
            <person name="Farman M.L."/>
            <person name="Gathman A.C."/>
            <person name="Goldberg J."/>
            <person name="Guigo R."/>
            <person name="Hoegger P.J."/>
            <person name="Hooker J.B."/>
            <person name="Huggins A."/>
            <person name="James T.Y."/>
            <person name="Kamada T."/>
            <person name="Kilaru S."/>
            <person name="Kodira C."/>
            <person name="Kues U."/>
            <person name="Kupfer D."/>
            <person name="Kwan H.S."/>
            <person name="Lomsadze A."/>
            <person name="Li W."/>
            <person name="Lilly W.W."/>
            <person name="Ma L.J."/>
            <person name="Mackey A.J."/>
            <person name="Manning G."/>
            <person name="Martin F."/>
            <person name="Muraguchi H."/>
            <person name="Natvig D.O."/>
            <person name="Palmerini H."/>
            <person name="Ramesh M.A."/>
            <person name="Rehmeyer C.J."/>
            <person name="Roe B.A."/>
            <person name="Shenoy N."/>
            <person name="Stanke M."/>
            <person name="Ter-Hovhannisyan V."/>
            <person name="Tunlid A."/>
            <person name="Velagapudi R."/>
            <person name="Vision T.J."/>
            <person name="Zeng Q."/>
            <person name="Zolan M.E."/>
            <person name="Pukkila P.J."/>
        </authorList>
    </citation>
    <scope>NUCLEOTIDE SEQUENCE [LARGE SCALE GENOMIC DNA]</scope>
    <source>
        <strain evidence="3">Okayama-7 / 130 / ATCC MYA-4618 / FGSC 9003</strain>
    </source>
</reference>
<dbReference type="InterPro" id="IPR012349">
    <property type="entry name" value="Split_barrel_FMN-bd"/>
</dbReference>
<dbReference type="GeneID" id="9378333"/>
<keyword evidence="3" id="KW-1185">Reference proteome</keyword>
<dbReference type="OMA" id="AKAWWDS"/>